<evidence type="ECO:0000313" key="2">
    <source>
        <dbReference type="Proteomes" id="UP001364695"/>
    </source>
</evidence>
<dbReference type="Proteomes" id="UP001364695">
    <property type="component" value="Unassembled WGS sequence"/>
</dbReference>
<accession>A0ACC6NYV1</accession>
<protein>
    <submittedName>
        <fullName evidence="1">DUF3426 domain-containing protein</fullName>
    </submittedName>
</protein>
<dbReference type="EMBL" id="JAWDIE010000001">
    <property type="protein sequence ID" value="MEJ7137007.1"/>
    <property type="molecule type" value="Genomic_DNA"/>
</dbReference>
<gene>
    <name evidence="1" type="ORF">RV045_00990</name>
</gene>
<keyword evidence="2" id="KW-1185">Reference proteome</keyword>
<evidence type="ECO:0000313" key="1">
    <source>
        <dbReference type="EMBL" id="MEJ7137007.1"/>
    </source>
</evidence>
<comment type="caution">
    <text evidence="1">The sequence shown here is derived from an EMBL/GenBank/DDBJ whole genome shotgun (WGS) entry which is preliminary data.</text>
</comment>
<proteinExistence type="predicted"/>
<sequence length="330" mass="35571">MSSLDTAPLPPSPEAPRAARCPHCQTVWQVQPQQWRAVQGWVRCGHCLQPFDAVQNLIDTESSAPQVATAPAPAAHTPPTRVAGSDRSAWPSLDLDEPADASPADRWLDEAEPVTATVTANIASEPALEPEPPPPDFLSPPRTAAAAAPASGWDRASRVLIPLLGLLLVAQMLLASRHWQAAWWPETRAVWVPLCQALGCQLRPERDLAVWSLDNTQLSLLPAPGASASPSGEPPTVDAQGQMRFRLEIALQRSADAVIAEPGLDLTLIGADGQALSQRVFTAAELGLTRATDRERRQNVRDGSAILRLPQDLGENIRTWQARLVYPHAP</sequence>
<reference evidence="1" key="1">
    <citation type="submission" date="2023-10" db="EMBL/GenBank/DDBJ databases">
        <title>Amphibacter perezi, gen. nov., sp. nov. a novel taxa of the family Comamonadaceae, class Betaproteobacteria isolated from the skin microbiota of Pelophylax perezi from different populations.</title>
        <authorList>
            <person name="Costa S."/>
            <person name="Proenca D.N."/>
            <person name="Lopes I."/>
            <person name="Morais P.V."/>
        </authorList>
    </citation>
    <scope>NUCLEOTIDE SEQUENCE</scope>
    <source>
        <strain evidence="1">SL12-8</strain>
    </source>
</reference>
<name>A0ACC6NYV1_9BURK</name>
<organism evidence="1 2">
    <name type="scientific">Amphibiibacter pelophylacis</name>
    <dbReference type="NCBI Taxonomy" id="1799477"/>
    <lineage>
        <taxon>Bacteria</taxon>
        <taxon>Pseudomonadati</taxon>
        <taxon>Pseudomonadota</taxon>
        <taxon>Betaproteobacteria</taxon>
        <taxon>Burkholderiales</taxon>
        <taxon>Sphaerotilaceae</taxon>
        <taxon>Amphibiibacter</taxon>
    </lineage>
</organism>